<keyword evidence="5" id="KW-1185">Reference proteome</keyword>
<keyword evidence="2" id="KW-0511">Multifunctional enzyme</keyword>
<evidence type="ECO:0000313" key="5">
    <source>
        <dbReference type="Proteomes" id="UP000285301"/>
    </source>
</evidence>
<dbReference type="AlphaFoldDB" id="A0A443QCB5"/>
<gene>
    <name evidence="4" type="ORF">B4U79_01541</name>
</gene>
<accession>A0A443QCB5</accession>
<evidence type="ECO:0000313" key="4">
    <source>
        <dbReference type="EMBL" id="RWS00660.1"/>
    </source>
</evidence>
<dbReference type="Gene3D" id="3.30.70.270">
    <property type="match status" value="1"/>
</dbReference>
<reference evidence="4 5" key="1">
    <citation type="journal article" date="2018" name="Gigascience">
        <title>Genomes of trombidid mites reveal novel predicted allergens and laterally-transferred genes associated with secondary metabolism.</title>
        <authorList>
            <person name="Dong X."/>
            <person name="Chaisiri K."/>
            <person name="Xia D."/>
            <person name="Armstrong S.D."/>
            <person name="Fang Y."/>
            <person name="Donnelly M.J."/>
            <person name="Kadowaki T."/>
            <person name="McGarry J.W."/>
            <person name="Darby A.C."/>
            <person name="Makepeace B.L."/>
        </authorList>
    </citation>
    <scope>NUCLEOTIDE SEQUENCE [LARGE SCALE GENOMIC DNA]</scope>
    <source>
        <strain evidence="4">UoL-WK</strain>
    </source>
</reference>
<feature type="domain" description="Reverse transcriptase/retrotransposon-derived protein RNase H-like" evidence="3">
    <location>
        <begin position="42"/>
        <end position="84"/>
    </location>
</feature>
<dbReference type="STRING" id="1965070.A0A443QCB5"/>
<dbReference type="Proteomes" id="UP000285301">
    <property type="component" value="Unassembled WGS sequence"/>
</dbReference>
<dbReference type="Pfam" id="PF17919">
    <property type="entry name" value="RT_RNaseH_2"/>
    <property type="match status" value="1"/>
</dbReference>
<dbReference type="SUPFAM" id="SSF56672">
    <property type="entry name" value="DNA/RNA polymerases"/>
    <property type="match status" value="1"/>
</dbReference>
<dbReference type="EMBL" id="NCKU01010818">
    <property type="protein sequence ID" value="RWS00660.1"/>
    <property type="molecule type" value="Genomic_DNA"/>
</dbReference>
<dbReference type="PANTHER" id="PTHR37984">
    <property type="entry name" value="PROTEIN CBG26694"/>
    <property type="match status" value="1"/>
</dbReference>
<proteinExistence type="predicted"/>
<feature type="non-terminal residue" evidence="4">
    <location>
        <position position="84"/>
    </location>
</feature>
<name>A0A443QCB5_9ACAR</name>
<evidence type="ECO:0000259" key="3">
    <source>
        <dbReference type="Pfam" id="PF17919"/>
    </source>
</evidence>
<evidence type="ECO:0000256" key="2">
    <source>
        <dbReference type="ARBA" id="ARBA00023268"/>
    </source>
</evidence>
<dbReference type="InterPro" id="IPR043128">
    <property type="entry name" value="Rev_trsase/Diguanyl_cyclase"/>
</dbReference>
<dbReference type="EC" id="2.7.7.49" evidence="1"/>
<dbReference type="OrthoDB" id="6495589at2759"/>
<dbReference type="InterPro" id="IPR050951">
    <property type="entry name" value="Retrovirus_Pol_polyprotein"/>
</dbReference>
<feature type="non-terminal residue" evidence="4">
    <location>
        <position position="1"/>
    </location>
</feature>
<comment type="caution">
    <text evidence="4">The sequence shown here is derived from an EMBL/GenBank/DDBJ whole genome shotgun (WGS) entry which is preliminary data.</text>
</comment>
<evidence type="ECO:0000256" key="1">
    <source>
        <dbReference type="ARBA" id="ARBA00012493"/>
    </source>
</evidence>
<protein>
    <recommendedName>
        <fullName evidence="1">RNA-directed DNA polymerase</fullName>
        <ecNumber evidence="1">2.7.7.49</ecNumber>
    </recommendedName>
</protein>
<dbReference type="InterPro" id="IPR041577">
    <property type="entry name" value="RT_RNaseH_2"/>
</dbReference>
<dbReference type="GO" id="GO:0003964">
    <property type="term" value="F:RNA-directed DNA polymerase activity"/>
    <property type="evidence" value="ECO:0007669"/>
    <property type="project" value="UniProtKB-EC"/>
</dbReference>
<organism evidence="4 5">
    <name type="scientific">Dinothrombium tinctorium</name>
    <dbReference type="NCBI Taxonomy" id="1965070"/>
    <lineage>
        <taxon>Eukaryota</taxon>
        <taxon>Metazoa</taxon>
        <taxon>Ecdysozoa</taxon>
        <taxon>Arthropoda</taxon>
        <taxon>Chelicerata</taxon>
        <taxon>Arachnida</taxon>
        <taxon>Acari</taxon>
        <taxon>Acariformes</taxon>
        <taxon>Trombidiformes</taxon>
        <taxon>Prostigmata</taxon>
        <taxon>Anystina</taxon>
        <taxon>Parasitengona</taxon>
        <taxon>Trombidioidea</taxon>
        <taxon>Trombidiidae</taxon>
        <taxon>Dinothrombium</taxon>
    </lineage>
</organism>
<dbReference type="FunFam" id="3.30.70.270:FF:000020">
    <property type="entry name" value="Transposon Tf2-6 polyprotein-like Protein"/>
    <property type="match status" value="1"/>
</dbReference>
<dbReference type="PANTHER" id="PTHR37984:SF5">
    <property type="entry name" value="PROTEIN NYNRIN-LIKE"/>
    <property type="match status" value="1"/>
</dbReference>
<dbReference type="InterPro" id="IPR043502">
    <property type="entry name" value="DNA/RNA_pol_sf"/>
</dbReference>
<sequence length="84" mass="9792">KKVRDVRSFLGLASYYRRFVKEFTKIARPLNHLLKNNVKFEWTNDCKQAFENLKTKLIEAPILILYHPELPVTLHTDACGYGIG</sequence>